<reference evidence="2" key="2">
    <citation type="journal article" date="2021" name="Microorganisms">
        <title>Extensive Genome Exploration of Clostridium botulinum Group III Field Strains.</title>
        <authorList>
            <person name="Fillo S."/>
            <person name="Giordani F."/>
            <person name="Tonon E."/>
            <person name="Drigo I."/>
            <person name="Anselmo A."/>
            <person name="Fortunato A."/>
            <person name="Lista F."/>
            <person name="Bano L."/>
        </authorList>
    </citation>
    <scope>NUCLEOTIDE SEQUENCE</scope>
    <source>
        <strain evidence="2">IZSVe-TV_9877_3_12</strain>
    </source>
</reference>
<dbReference type="InterPro" id="IPR013137">
    <property type="entry name" value="Znf_TFIIB"/>
</dbReference>
<dbReference type="PROSITE" id="PS51134">
    <property type="entry name" value="ZF_TFIIB"/>
    <property type="match status" value="1"/>
</dbReference>
<protein>
    <recommendedName>
        <fullName evidence="1">TFIIB-type domain-containing protein</fullName>
    </recommendedName>
</protein>
<accession>A0A9Q3VBS7</accession>
<feature type="domain" description="TFIIB-type" evidence="1">
    <location>
        <begin position="77"/>
        <end position="109"/>
    </location>
</feature>
<dbReference type="Proteomes" id="UP000813637">
    <property type="component" value="Unassembled WGS sequence"/>
</dbReference>
<name>A0A9Q3VBS7_CLOBO</name>
<reference evidence="2" key="1">
    <citation type="submission" date="2020-02" db="EMBL/GenBank/DDBJ databases">
        <authorList>
            <person name="Fillo S."/>
            <person name="Giordani F."/>
            <person name="Tonon E."/>
            <person name="Drigo I."/>
            <person name="Anselmo A."/>
            <person name="Fortunato A."/>
            <person name="Bano L."/>
            <person name="Lista F."/>
        </authorList>
    </citation>
    <scope>NUCLEOTIDE SEQUENCE</scope>
    <source>
        <strain evidence="2">IZSVe-TV_9877_3_12</strain>
    </source>
</reference>
<dbReference type="AlphaFoldDB" id="A0A9Q3VBS7"/>
<proteinExistence type="predicted"/>
<dbReference type="EMBL" id="JAAMYB010000015">
    <property type="protein sequence ID" value="MCD3195738.1"/>
    <property type="molecule type" value="Genomic_DNA"/>
</dbReference>
<evidence type="ECO:0000259" key="1">
    <source>
        <dbReference type="PROSITE" id="PS51134"/>
    </source>
</evidence>
<evidence type="ECO:0000313" key="2">
    <source>
        <dbReference type="EMBL" id="MCD3195738.1"/>
    </source>
</evidence>
<gene>
    <name evidence="2" type="ORF">G8S53_10665</name>
</gene>
<comment type="caution">
    <text evidence="2">The sequence shown here is derived from an EMBL/GenBank/DDBJ whole genome shotgun (WGS) entry which is preliminary data.</text>
</comment>
<evidence type="ECO:0000313" key="3">
    <source>
        <dbReference type="Proteomes" id="UP000813637"/>
    </source>
</evidence>
<sequence>MSKVILLSKNKDIRHNLASDIKKRGEFIFETERELEIYDLIKKDNDFYTVCIKEVATDTVGVDKVDFEIESDETIESEFTCPYCKSIDYDAFEKSEGETYCGNCGSTVELHYCCGNYNVKPIFPTSIIVIK</sequence>
<organism evidence="2 3">
    <name type="scientific">Clostridium botulinum C</name>
    <dbReference type="NCBI Taxonomy" id="36828"/>
    <lineage>
        <taxon>Bacteria</taxon>
        <taxon>Bacillati</taxon>
        <taxon>Bacillota</taxon>
        <taxon>Clostridia</taxon>
        <taxon>Eubacteriales</taxon>
        <taxon>Clostridiaceae</taxon>
        <taxon>Clostridium</taxon>
    </lineage>
</organism>
<dbReference type="RefSeq" id="WP_003377958.1">
    <property type="nucleotide sequence ID" value="NZ_JAAMYB010000015.1"/>
</dbReference>